<dbReference type="Proteomes" id="UP001596084">
    <property type="component" value="Unassembled WGS sequence"/>
</dbReference>
<organism evidence="3 4">
    <name type="scientific">Polaromonas jejuensis</name>
    <dbReference type="NCBI Taxonomy" id="457502"/>
    <lineage>
        <taxon>Bacteria</taxon>
        <taxon>Pseudomonadati</taxon>
        <taxon>Pseudomonadota</taxon>
        <taxon>Betaproteobacteria</taxon>
        <taxon>Burkholderiales</taxon>
        <taxon>Comamonadaceae</taxon>
        <taxon>Polaromonas</taxon>
    </lineage>
</organism>
<dbReference type="RefSeq" id="WP_084389664.1">
    <property type="nucleotide sequence ID" value="NZ_JBHSMX010000010.1"/>
</dbReference>
<dbReference type="Pfam" id="PF02357">
    <property type="entry name" value="NusG"/>
    <property type="match status" value="1"/>
</dbReference>
<dbReference type="Gene3D" id="3.30.70.940">
    <property type="entry name" value="NusG, N-terminal domain"/>
    <property type="match status" value="1"/>
</dbReference>
<feature type="domain" description="NusG-like N-terminal" evidence="2">
    <location>
        <begin position="19"/>
        <end position="118"/>
    </location>
</feature>
<comment type="caution">
    <text evidence="3">The sequence shown here is derived from an EMBL/GenBank/DDBJ whole genome shotgun (WGS) entry which is preliminary data.</text>
</comment>
<keyword evidence="4" id="KW-1185">Reference proteome</keyword>
<keyword evidence="1" id="KW-0804">Transcription</keyword>
<evidence type="ECO:0000256" key="1">
    <source>
        <dbReference type="ARBA" id="ARBA00023163"/>
    </source>
</evidence>
<accession>A0ABW0Q5Y7</accession>
<evidence type="ECO:0000313" key="4">
    <source>
        <dbReference type="Proteomes" id="UP001596084"/>
    </source>
</evidence>
<evidence type="ECO:0000259" key="2">
    <source>
        <dbReference type="SMART" id="SM00738"/>
    </source>
</evidence>
<dbReference type="EMBL" id="JBHSMX010000010">
    <property type="protein sequence ID" value="MFC5520235.1"/>
    <property type="molecule type" value="Genomic_DNA"/>
</dbReference>
<sequence>MVAEDEKYAIAESSKIGDKGNWYVVYTQPKREQVAVANLEQQGFEAYLPRYKTFKKSSAGALSAFEPMFPRYVFFRPGHVGQSISGARSTRGVSFVLSFGLHPALLKPEQLLAIQACEAERNRADLGEISPFLPGQQVRLRHCGLCGLEGLVKSVSAKRVTLLLQLLGGQKTLQVEHHQLELA</sequence>
<evidence type="ECO:0000313" key="3">
    <source>
        <dbReference type="EMBL" id="MFC5520235.1"/>
    </source>
</evidence>
<dbReference type="InterPro" id="IPR006645">
    <property type="entry name" value="NGN-like_dom"/>
</dbReference>
<protein>
    <submittedName>
        <fullName evidence="3">Transcription termination/antitermination NusG family protein</fullName>
    </submittedName>
</protein>
<gene>
    <name evidence="3" type="ORF">ACFPP7_04805</name>
</gene>
<dbReference type="SMART" id="SM00738">
    <property type="entry name" value="NGN"/>
    <property type="match status" value="1"/>
</dbReference>
<proteinExistence type="predicted"/>
<dbReference type="SUPFAM" id="SSF82679">
    <property type="entry name" value="N-utilization substance G protein NusG, N-terminal domain"/>
    <property type="match status" value="1"/>
</dbReference>
<name>A0ABW0Q5Y7_9BURK</name>
<reference evidence="4" key="1">
    <citation type="journal article" date="2019" name="Int. J. Syst. Evol. Microbiol.">
        <title>The Global Catalogue of Microorganisms (GCM) 10K type strain sequencing project: providing services to taxonomists for standard genome sequencing and annotation.</title>
        <authorList>
            <consortium name="The Broad Institute Genomics Platform"/>
            <consortium name="The Broad Institute Genome Sequencing Center for Infectious Disease"/>
            <person name="Wu L."/>
            <person name="Ma J."/>
        </authorList>
    </citation>
    <scope>NUCLEOTIDE SEQUENCE [LARGE SCALE GENOMIC DNA]</scope>
    <source>
        <strain evidence="4">CGMCC 4.7277</strain>
    </source>
</reference>
<dbReference type="InterPro" id="IPR036735">
    <property type="entry name" value="NGN_dom_sf"/>
</dbReference>